<dbReference type="EMBL" id="BSDI01000046">
    <property type="protein sequence ID" value="GLI01553.1"/>
    <property type="molecule type" value="Genomic_DNA"/>
</dbReference>
<protein>
    <recommendedName>
        <fullName evidence="2">DUF2357 domain-containing protein</fullName>
    </recommendedName>
</protein>
<evidence type="ECO:0000256" key="1">
    <source>
        <dbReference type="SAM" id="MobiDB-lite"/>
    </source>
</evidence>
<name>A0ABQ5R4S3_9ACTN</name>
<evidence type="ECO:0000259" key="2">
    <source>
        <dbReference type="Pfam" id="PF09823"/>
    </source>
</evidence>
<dbReference type="Pfam" id="PF09823">
    <property type="entry name" value="DUF2357"/>
    <property type="match status" value="1"/>
</dbReference>
<dbReference type="InterPro" id="IPR018633">
    <property type="entry name" value="DUF2357"/>
</dbReference>
<keyword evidence="4" id="KW-1185">Reference proteome</keyword>
<sequence>MADRPGAPDPLVVGTVIDVARALATNTTLGAWLADTMFVPDASHHAELSPFERAGLDVLDVLADVCLRPHDRLDRVDELVRADLARRVPPAGLARLAGHTEDWAGVEHGRIMPLRVLSQRFAEDVDFYENQVAAQLVDRLGEHLTRRIRELTTLADGLTDLDEYNRALEHARSWRRLDRVARLVAKAVSDTTASALAVAETLEVFRRARARLAALHGSPVLRRANRQVPVPIRLMRTNLFVDDGRYRQVGALWELWAVHATAVMAGVRSAERAFPEAYAHYVAALSLRALAILGYRPADPADALPVAGSTVLLRGPAGSVTWSMAQDGTLRIAADGRHLARLAPISHDLGQPDAEQARSAALSMHADPTIVVYPGLRAAQAALPAATQRLVHPAGFGALPCLVPVTPLEIEGEERLGRALRWVLQGRRFVDEYPPTAELFASVPSSSDSWWHPAGLTRVAVTRRPSIDEVETLVGAATGREREPRRSTASSLPRAMAAVEAAVRSFDLFETCPTCHSTTTKFEPRDRNTFQCHCEVCSTGWGTRICGSCGKVYPVLWLHNVLPDGTGGDRLDVTAGADLLAVPCVDGRLAPGNRFRCTWCHACAGRPGCGCPVAPASQLEQRQPEATPTAARPAPDRSLP</sequence>
<dbReference type="Proteomes" id="UP001144280">
    <property type="component" value="Unassembled WGS sequence"/>
</dbReference>
<comment type="caution">
    <text evidence="3">The sequence shown here is derived from an EMBL/GenBank/DDBJ whole genome shotgun (WGS) entry which is preliminary data.</text>
</comment>
<feature type="domain" description="DUF2357" evidence="2">
    <location>
        <begin position="59"/>
        <end position="174"/>
    </location>
</feature>
<reference evidence="3" key="1">
    <citation type="submission" date="2022-12" db="EMBL/GenBank/DDBJ databases">
        <title>New Phytohabitans aurantiacus sp. RD004123 nov., an actinomycete isolated from soil.</title>
        <authorList>
            <person name="Triningsih D.W."/>
            <person name="Harunari E."/>
            <person name="Igarashi Y."/>
        </authorList>
    </citation>
    <scope>NUCLEOTIDE SEQUENCE</scope>
    <source>
        <strain evidence="3">RD004123</strain>
    </source>
</reference>
<organism evidence="3 4">
    <name type="scientific">Phytohabitans aurantiacus</name>
    <dbReference type="NCBI Taxonomy" id="3016789"/>
    <lineage>
        <taxon>Bacteria</taxon>
        <taxon>Bacillati</taxon>
        <taxon>Actinomycetota</taxon>
        <taxon>Actinomycetes</taxon>
        <taxon>Micromonosporales</taxon>
        <taxon>Micromonosporaceae</taxon>
    </lineage>
</organism>
<gene>
    <name evidence="3" type="ORF">Pa4123_68290</name>
</gene>
<dbReference type="RefSeq" id="WP_281902680.1">
    <property type="nucleotide sequence ID" value="NZ_BSDI01000046.1"/>
</dbReference>
<evidence type="ECO:0000313" key="4">
    <source>
        <dbReference type="Proteomes" id="UP001144280"/>
    </source>
</evidence>
<feature type="compositionally biased region" description="Low complexity" evidence="1">
    <location>
        <begin position="624"/>
        <end position="633"/>
    </location>
</feature>
<feature type="region of interest" description="Disordered" evidence="1">
    <location>
        <begin position="620"/>
        <end position="640"/>
    </location>
</feature>
<proteinExistence type="predicted"/>
<accession>A0ABQ5R4S3</accession>
<evidence type="ECO:0000313" key="3">
    <source>
        <dbReference type="EMBL" id="GLI01553.1"/>
    </source>
</evidence>